<dbReference type="InterPro" id="IPR043502">
    <property type="entry name" value="DNA/RNA_pol_sf"/>
</dbReference>
<keyword evidence="4" id="KW-0540">Nuclease</keyword>
<dbReference type="OrthoDB" id="121795at2759"/>
<dbReference type="Gene3D" id="3.30.70.270">
    <property type="match status" value="2"/>
</dbReference>
<evidence type="ECO:0000313" key="11">
    <source>
        <dbReference type="Proteomes" id="UP000198211"/>
    </source>
</evidence>
<reference evidence="11" key="1">
    <citation type="submission" date="2017-03" db="EMBL/GenBank/DDBJ databases">
        <title>Phytopthora megakarya and P. palmivora, two closely related causual agents of cacao black pod achieved similar genome size and gene model numbers by different mechanisms.</title>
        <authorList>
            <person name="Ali S."/>
            <person name="Shao J."/>
            <person name="Larry D.J."/>
            <person name="Kronmiller B."/>
            <person name="Shen D."/>
            <person name="Strem M.D."/>
            <person name="Melnick R.L."/>
            <person name="Guiltinan M.J."/>
            <person name="Tyler B.M."/>
            <person name="Meinhardt L.W."/>
            <person name="Bailey B.A."/>
        </authorList>
    </citation>
    <scope>NUCLEOTIDE SEQUENCE [LARGE SCALE GENOMIC DNA]</scope>
    <source>
        <strain evidence="11">zdho120</strain>
    </source>
</reference>
<dbReference type="GO" id="GO:0003964">
    <property type="term" value="F:RNA-directed DNA polymerase activity"/>
    <property type="evidence" value="ECO:0007669"/>
    <property type="project" value="UniProtKB-KW"/>
</dbReference>
<keyword evidence="11" id="KW-1185">Reference proteome</keyword>
<dbReference type="AlphaFoldDB" id="A0A225VRC6"/>
<sequence length="430" mass="49093">MLRDSLIYDGAKLFTPRREPQGCSDAVIHFQQTMEHCFAGLLYEHLLIWIDDLLLFAEDIETYLLKMQELFALINAFGLKLSAKKSSLYQTSVKWCGKIVSEVGIAHHLERIETLRSMPEPNTAGELQQFLCASIWMRESLIDYARCVAPLQAKLDAALSSGKRTKRVAAGINVEFSADERCAFGKVKEMLSQSATLAFPDDSAMHLTTVGPPLSPKHWQHDKTVTEQHHQLLTCMSGTFTGSQLNWSVIEKEALPIITSCEKLEYLLLRPQVFKMYCDHRNLIHVFAPDKEIRKHVRDKLLRWALKLSDYKYIVEHIEGPKTWGGNHERVARVKKLTTKSLSKRKPRSPRTPVVLRPLDDEGFVWPSFDELRQVQQQSSTVPHEATVGDDGLYRILKRIWIPATAIELIQRLGIIVYCGRQGHRGQHAM</sequence>
<evidence type="ECO:0000259" key="9">
    <source>
        <dbReference type="PROSITE" id="PS50878"/>
    </source>
</evidence>
<dbReference type="Pfam" id="PF17917">
    <property type="entry name" value="RT_RNaseH"/>
    <property type="match status" value="1"/>
</dbReference>
<dbReference type="GO" id="GO:0004190">
    <property type="term" value="F:aspartic-type endopeptidase activity"/>
    <property type="evidence" value="ECO:0007669"/>
    <property type="project" value="UniProtKB-KW"/>
</dbReference>
<dbReference type="Proteomes" id="UP000198211">
    <property type="component" value="Unassembled WGS sequence"/>
</dbReference>
<dbReference type="Pfam" id="PF00078">
    <property type="entry name" value="RVT_1"/>
    <property type="match status" value="1"/>
</dbReference>
<dbReference type="InterPro" id="IPR051320">
    <property type="entry name" value="Viral_Replic_Matur_Polypro"/>
</dbReference>
<dbReference type="EMBL" id="NBNE01003483">
    <property type="protein sequence ID" value="OWZ07579.1"/>
    <property type="molecule type" value="Genomic_DNA"/>
</dbReference>
<evidence type="ECO:0000256" key="2">
    <source>
        <dbReference type="ARBA" id="ARBA00022679"/>
    </source>
</evidence>
<dbReference type="PROSITE" id="PS50878">
    <property type="entry name" value="RT_POL"/>
    <property type="match status" value="1"/>
</dbReference>
<evidence type="ECO:0000256" key="3">
    <source>
        <dbReference type="ARBA" id="ARBA00022695"/>
    </source>
</evidence>
<keyword evidence="3" id="KW-0548">Nucleotidyltransferase</keyword>
<proteinExistence type="predicted"/>
<feature type="domain" description="Reverse transcriptase" evidence="9">
    <location>
        <begin position="1"/>
        <end position="100"/>
    </location>
</feature>
<dbReference type="GO" id="GO:0004519">
    <property type="term" value="F:endonuclease activity"/>
    <property type="evidence" value="ECO:0007669"/>
    <property type="project" value="UniProtKB-KW"/>
</dbReference>
<evidence type="ECO:0000256" key="7">
    <source>
        <dbReference type="ARBA" id="ARBA00022801"/>
    </source>
</evidence>
<dbReference type="PANTHER" id="PTHR33064:SF37">
    <property type="entry name" value="RIBONUCLEASE H"/>
    <property type="match status" value="1"/>
</dbReference>
<keyword evidence="2" id="KW-0808">Transferase</keyword>
<dbReference type="PANTHER" id="PTHR33064">
    <property type="entry name" value="POL PROTEIN"/>
    <property type="match status" value="1"/>
</dbReference>
<keyword evidence="6" id="KW-0255">Endonuclease</keyword>
<evidence type="ECO:0000313" key="10">
    <source>
        <dbReference type="EMBL" id="OWZ07579.1"/>
    </source>
</evidence>
<dbReference type="InterPro" id="IPR000477">
    <property type="entry name" value="RT_dom"/>
</dbReference>
<feature type="non-terminal residue" evidence="10">
    <location>
        <position position="430"/>
    </location>
</feature>
<evidence type="ECO:0000256" key="8">
    <source>
        <dbReference type="ARBA" id="ARBA00022918"/>
    </source>
</evidence>
<evidence type="ECO:0000256" key="5">
    <source>
        <dbReference type="ARBA" id="ARBA00022750"/>
    </source>
</evidence>
<keyword evidence="8" id="KW-0695">RNA-directed DNA polymerase</keyword>
<protein>
    <recommendedName>
        <fullName evidence="9">Reverse transcriptase domain-containing protein</fullName>
    </recommendedName>
</protein>
<keyword evidence="5" id="KW-0064">Aspartyl protease</keyword>
<dbReference type="InterPro" id="IPR041373">
    <property type="entry name" value="RT_RNaseH"/>
</dbReference>
<evidence type="ECO:0000256" key="6">
    <source>
        <dbReference type="ARBA" id="ARBA00022759"/>
    </source>
</evidence>
<keyword evidence="1" id="KW-0645">Protease</keyword>
<name>A0A225VRC6_9STRA</name>
<evidence type="ECO:0000256" key="1">
    <source>
        <dbReference type="ARBA" id="ARBA00022670"/>
    </source>
</evidence>
<comment type="caution">
    <text evidence="10">The sequence shown here is derived from an EMBL/GenBank/DDBJ whole genome shotgun (WGS) entry which is preliminary data.</text>
</comment>
<dbReference type="InterPro" id="IPR043128">
    <property type="entry name" value="Rev_trsase/Diguanyl_cyclase"/>
</dbReference>
<dbReference type="GO" id="GO:0006508">
    <property type="term" value="P:proteolysis"/>
    <property type="evidence" value="ECO:0007669"/>
    <property type="project" value="UniProtKB-KW"/>
</dbReference>
<evidence type="ECO:0000256" key="4">
    <source>
        <dbReference type="ARBA" id="ARBA00022722"/>
    </source>
</evidence>
<accession>A0A225VRC6</accession>
<dbReference type="SUPFAM" id="SSF56672">
    <property type="entry name" value="DNA/RNA polymerases"/>
    <property type="match status" value="1"/>
</dbReference>
<keyword evidence="7" id="KW-0378">Hydrolase</keyword>
<organism evidence="10 11">
    <name type="scientific">Phytophthora megakarya</name>
    <dbReference type="NCBI Taxonomy" id="4795"/>
    <lineage>
        <taxon>Eukaryota</taxon>
        <taxon>Sar</taxon>
        <taxon>Stramenopiles</taxon>
        <taxon>Oomycota</taxon>
        <taxon>Peronosporomycetes</taxon>
        <taxon>Peronosporales</taxon>
        <taxon>Peronosporaceae</taxon>
        <taxon>Phytophthora</taxon>
    </lineage>
</organism>
<gene>
    <name evidence="10" type="ORF">PHMEG_00020006</name>
</gene>